<evidence type="ECO:0000313" key="4">
    <source>
        <dbReference type="EMBL" id="OGM02065.1"/>
    </source>
</evidence>
<feature type="region of interest" description="Disordered" evidence="1">
    <location>
        <begin position="370"/>
        <end position="432"/>
    </location>
</feature>
<dbReference type="GO" id="GO:0004553">
    <property type="term" value="F:hydrolase activity, hydrolyzing O-glycosyl compounds"/>
    <property type="evidence" value="ECO:0007669"/>
    <property type="project" value="InterPro"/>
</dbReference>
<keyword evidence="2" id="KW-1133">Transmembrane helix</keyword>
<evidence type="ECO:0000256" key="2">
    <source>
        <dbReference type="SAM" id="Phobius"/>
    </source>
</evidence>
<dbReference type="InterPro" id="IPR002105">
    <property type="entry name" value="Dockerin_1_rpt"/>
</dbReference>
<name>A0A1F7WJ51_9BACT</name>
<dbReference type="PROSITE" id="PS51766">
    <property type="entry name" value="DOCKERIN"/>
    <property type="match status" value="1"/>
</dbReference>
<protein>
    <recommendedName>
        <fullName evidence="3">Dockerin domain-containing protein</fullName>
    </recommendedName>
</protein>
<dbReference type="CDD" id="cd14256">
    <property type="entry name" value="Dockerin_I"/>
    <property type="match status" value="1"/>
</dbReference>
<keyword evidence="2" id="KW-0472">Membrane</keyword>
<feature type="compositionally biased region" description="Polar residues" evidence="1">
    <location>
        <begin position="339"/>
        <end position="351"/>
    </location>
</feature>
<dbReference type="PROSITE" id="PS00018">
    <property type="entry name" value="EF_HAND_1"/>
    <property type="match status" value="2"/>
</dbReference>
<dbReference type="Pfam" id="PF00404">
    <property type="entry name" value="Dockerin_1"/>
    <property type="match status" value="1"/>
</dbReference>
<comment type="caution">
    <text evidence="4">The sequence shown here is derived from an EMBL/GenBank/DDBJ whole genome shotgun (WGS) entry which is preliminary data.</text>
</comment>
<dbReference type="GO" id="GO:0000272">
    <property type="term" value="P:polysaccharide catabolic process"/>
    <property type="evidence" value="ECO:0007669"/>
    <property type="project" value="InterPro"/>
</dbReference>
<gene>
    <name evidence="4" type="ORF">A2115_00680</name>
</gene>
<organism evidence="4 5">
    <name type="scientific">Candidatus Woesebacteria bacterium GWA1_41_8</name>
    <dbReference type="NCBI Taxonomy" id="1802471"/>
    <lineage>
        <taxon>Bacteria</taxon>
        <taxon>Candidatus Woeseibacteriota</taxon>
    </lineage>
</organism>
<keyword evidence="2" id="KW-0812">Transmembrane</keyword>
<evidence type="ECO:0000256" key="1">
    <source>
        <dbReference type="SAM" id="MobiDB-lite"/>
    </source>
</evidence>
<proteinExistence type="predicted"/>
<dbReference type="SUPFAM" id="SSF63446">
    <property type="entry name" value="Type I dockerin domain"/>
    <property type="match status" value="1"/>
</dbReference>
<dbReference type="Gene3D" id="2.60.40.4130">
    <property type="match status" value="1"/>
</dbReference>
<dbReference type="Proteomes" id="UP000176198">
    <property type="component" value="Unassembled WGS sequence"/>
</dbReference>
<reference evidence="4 5" key="1">
    <citation type="journal article" date="2016" name="Nat. Commun.">
        <title>Thousands of microbial genomes shed light on interconnected biogeochemical processes in an aquifer system.</title>
        <authorList>
            <person name="Anantharaman K."/>
            <person name="Brown C.T."/>
            <person name="Hug L.A."/>
            <person name="Sharon I."/>
            <person name="Castelle C.J."/>
            <person name="Probst A.J."/>
            <person name="Thomas B.C."/>
            <person name="Singh A."/>
            <person name="Wilkins M.J."/>
            <person name="Karaoz U."/>
            <person name="Brodie E.L."/>
            <person name="Williams K.H."/>
            <person name="Hubbard S.S."/>
            <person name="Banfield J.F."/>
        </authorList>
    </citation>
    <scope>NUCLEOTIDE SEQUENCE [LARGE SCALE GENOMIC DNA]</scope>
</reference>
<feature type="transmembrane region" description="Helical" evidence="2">
    <location>
        <begin position="26"/>
        <end position="45"/>
    </location>
</feature>
<evidence type="ECO:0000259" key="3">
    <source>
        <dbReference type="PROSITE" id="PS51766"/>
    </source>
</evidence>
<sequence length="584" mass="61104">MRGLIKKLNDLKWKFKLSLPKQAEKHLGVILVVLLSLPIGVYLLGRELGFFSKAQQVPVSVYIEPGTQNLPPDSNFKVMIDTKGSKVAFVRVDITFDNTKVNLVNSINSGSVLTDVINVPNEPTTIAAANSVGHLVIVRGLPAACSQDPNCASGTGTFEVVNFDVTSVTQLQNQTTNLGFLESSMQVVDSSATSLSLTTTPATLALNVPSNNGAAKLYFSSPRPANPQTNGSSFDIDLLLDTGGADVDGVDAKLTFNKTFLTVSSVSHSSSSVFTSYPTSTFDNSAGTVSVSANIGLGGSATAVNGTDIVIATLKVNSISETAGTQISYVFTPGDRNDSNVVKSGTLSTGDPQDILASVENANIVIGHSGVATPTQVPPTQTPAPTSTPIPSPTPTTGGSGPTSTPAPTSTPTATPKPTNTPIPSATPTPSSQSLTFKFLFQGRTRVGVNNNLTISFYYKNLAGGSVNGPFNLPLNTDGTFQLTYPSGNYQFLAKTRGYLARLFGPINITTSTRTIDLTSTPLLGGDLNGDGTINSLDYSTFLSVFRSTAISNSFADLDGSGEINNLDFGIMRTNWGLSSDVLQ</sequence>
<accession>A0A1F7WJ51</accession>
<dbReference type="EMBL" id="MGFJ01000031">
    <property type="protein sequence ID" value="OGM02065.1"/>
    <property type="molecule type" value="Genomic_DNA"/>
</dbReference>
<feature type="region of interest" description="Disordered" evidence="1">
    <location>
        <begin position="333"/>
        <end position="353"/>
    </location>
</feature>
<feature type="compositionally biased region" description="Pro residues" evidence="1">
    <location>
        <begin position="376"/>
        <end position="394"/>
    </location>
</feature>
<evidence type="ECO:0000313" key="5">
    <source>
        <dbReference type="Proteomes" id="UP000176198"/>
    </source>
</evidence>
<dbReference type="InterPro" id="IPR036439">
    <property type="entry name" value="Dockerin_dom_sf"/>
</dbReference>
<dbReference type="InterPro" id="IPR016134">
    <property type="entry name" value="Dockerin_dom"/>
</dbReference>
<feature type="domain" description="Dockerin" evidence="3">
    <location>
        <begin position="521"/>
        <end position="584"/>
    </location>
</feature>
<dbReference type="InterPro" id="IPR018247">
    <property type="entry name" value="EF_Hand_1_Ca_BS"/>
</dbReference>
<dbReference type="AlphaFoldDB" id="A0A1F7WJ51"/>
<feature type="compositionally biased region" description="Low complexity" evidence="1">
    <location>
        <begin position="402"/>
        <end position="418"/>
    </location>
</feature>
<dbReference type="STRING" id="1802471.A2115_00680"/>